<keyword evidence="3" id="KW-0732">Signal</keyword>
<dbReference type="SMART" id="SM01318">
    <property type="entry name" value="SVWC"/>
    <property type="match status" value="2"/>
</dbReference>
<sequence length="170" mass="19170">MLIKGLCVMSLLWWSLAQASWNRVQYVEVSVNVTGRHCTYDNHNFTDKMNPNKTCEERWCYLKRKTVALLTCKAPKPGCHFKEGNRKFPKCCKTKCHKSRQPCVIKGTDDLLPDGQIRNSTDPCVKYECHNGNLTVTKCVGADDKKCESSFANKTEPFPACCGPATVCVK</sequence>
<dbReference type="KEGG" id="rmp:119181137"/>
<feature type="chain" id="PRO_5026300450" evidence="3">
    <location>
        <begin position="20"/>
        <end position="170"/>
    </location>
</feature>
<name>A0A6G5A566_RHIMP</name>
<dbReference type="AlphaFoldDB" id="A0A6G5A566"/>
<dbReference type="GO" id="GO:0005576">
    <property type="term" value="C:extracellular region"/>
    <property type="evidence" value="ECO:0007669"/>
    <property type="project" value="UniProtKB-SubCell"/>
</dbReference>
<reference evidence="5" key="1">
    <citation type="submission" date="2020-03" db="EMBL/GenBank/DDBJ databases">
        <title>A transcriptome and proteome of the tick Rhipicephalus microplus shaped by the genetic composition of its hosts and developmental stage.</title>
        <authorList>
            <person name="Garcia G.R."/>
            <person name="Ribeiro J.M.C."/>
            <person name="Maruyama S.R."/>
            <person name="Gardinasse L.G."/>
            <person name="Nelson K."/>
            <person name="Ferreira B.R."/>
            <person name="Andrade T.G."/>
            <person name="Santos I.K.F.M."/>
        </authorList>
    </citation>
    <scope>NUCLEOTIDE SEQUENCE</scope>
    <source>
        <strain evidence="5">NSGR</strain>
        <tissue evidence="5">Salivary glands</tissue>
    </source>
</reference>
<comment type="subcellular location">
    <subcellularLocation>
        <location evidence="1">Secreted</location>
    </subcellularLocation>
</comment>
<keyword evidence="2" id="KW-0964">Secreted</keyword>
<dbReference type="VEuPathDB" id="VectorBase:LOC119181137"/>
<dbReference type="OMA" id="PWNSNAA"/>
<organism evidence="5">
    <name type="scientific">Rhipicephalus microplus</name>
    <name type="common">Cattle tick</name>
    <name type="synonym">Boophilus microplus</name>
    <dbReference type="NCBI Taxonomy" id="6941"/>
    <lineage>
        <taxon>Eukaryota</taxon>
        <taxon>Metazoa</taxon>
        <taxon>Ecdysozoa</taxon>
        <taxon>Arthropoda</taxon>
        <taxon>Chelicerata</taxon>
        <taxon>Arachnida</taxon>
        <taxon>Acari</taxon>
        <taxon>Parasitiformes</taxon>
        <taxon>Ixodida</taxon>
        <taxon>Ixodoidea</taxon>
        <taxon>Ixodidae</taxon>
        <taxon>Rhipicephalinae</taxon>
        <taxon>Rhipicephalus</taxon>
        <taxon>Boophilus</taxon>
    </lineage>
</organism>
<dbReference type="Pfam" id="PF15430">
    <property type="entry name" value="SVWC"/>
    <property type="match status" value="1"/>
</dbReference>
<evidence type="ECO:0000256" key="3">
    <source>
        <dbReference type="SAM" id="SignalP"/>
    </source>
</evidence>
<feature type="domain" description="Single" evidence="4">
    <location>
        <begin position="38"/>
        <end position="96"/>
    </location>
</feature>
<accession>A0A6G5A566</accession>
<evidence type="ECO:0000313" key="5">
    <source>
        <dbReference type="EMBL" id="NIE46141.1"/>
    </source>
</evidence>
<proteinExistence type="predicted"/>
<dbReference type="InterPro" id="IPR029277">
    <property type="entry name" value="SVWC_dom"/>
</dbReference>
<protein>
    <submittedName>
        <fullName evidence="5">Putative kDa family member</fullName>
    </submittedName>
</protein>
<dbReference type="RefSeq" id="XP_037288219.1">
    <property type="nucleotide sequence ID" value="XM_037432322.1"/>
</dbReference>
<evidence type="ECO:0000256" key="1">
    <source>
        <dbReference type="ARBA" id="ARBA00004613"/>
    </source>
</evidence>
<evidence type="ECO:0000256" key="2">
    <source>
        <dbReference type="ARBA" id="ARBA00022525"/>
    </source>
</evidence>
<evidence type="ECO:0000259" key="4">
    <source>
        <dbReference type="SMART" id="SM01318"/>
    </source>
</evidence>
<feature type="domain" description="Single" evidence="4">
    <location>
        <begin position="103"/>
        <end position="168"/>
    </location>
</feature>
<dbReference type="RefSeq" id="XP_037288218.1">
    <property type="nucleotide sequence ID" value="XM_037432321.1"/>
</dbReference>
<dbReference type="EMBL" id="GIKN01003868">
    <property type="protein sequence ID" value="NIE46141.1"/>
    <property type="molecule type" value="Transcribed_RNA"/>
</dbReference>
<feature type="signal peptide" evidence="3">
    <location>
        <begin position="1"/>
        <end position="19"/>
    </location>
</feature>